<sequence>MSLSLSIPEDIISAILDQLSPDIDSLKQCSLVSRSFLPHCQKLLFSDICLDHPTRSRRLYHFITNNPSFIPYIRRINIISIFRGPSRDDPEWMTCEDTLAPLLQTLHNLHAFGLINQPLRPLPWHKLPADLRSTILNLSVPSITLDNVANVPIGLFGRFVRLKNLKLMRMKSDPGHPLDLGPLASLSSPQGPTGYLESLVISGSPMCGRHLITTLTDPRSSLKLSRLKHLELFWDNGFAGTIMEAAGQSLQRVVWKYFGAESNYYPTPFTRFPSSFSALPALRFLTIHTQFARGRACDPLPPLAQALAGATPRDACALEHLKVDINLRGISKGMALTPSNVNTVDKYTFWPALDQALARPGVYTKLKRVEIGLLCSGAREAFAGLSKRRMPMLVAKGVLYMEFKTSSRPCKWSPSPRFVY</sequence>
<evidence type="ECO:0000313" key="1">
    <source>
        <dbReference type="EMBL" id="KAF5376256.1"/>
    </source>
</evidence>
<proteinExistence type="predicted"/>
<protein>
    <recommendedName>
        <fullName evidence="3">F-box domain-containing protein</fullName>
    </recommendedName>
</protein>
<accession>A0A8H5H423</accession>
<organism evidence="1 2">
    <name type="scientific">Tricholomella constricta</name>
    <dbReference type="NCBI Taxonomy" id="117010"/>
    <lineage>
        <taxon>Eukaryota</taxon>
        <taxon>Fungi</taxon>
        <taxon>Dikarya</taxon>
        <taxon>Basidiomycota</taxon>
        <taxon>Agaricomycotina</taxon>
        <taxon>Agaricomycetes</taxon>
        <taxon>Agaricomycetidae</taxon>
        <taxon>Agaricales</taxon>
        <taxon>Tricholomatineae</taxon>
        <taxon>Lyophyllaceae</taxon>
        <taxon>Tricholomella</taxon>
    </lineage>
</organism>
<dbReference type="AlphaFoldDB" id="A0A8H5H423"/>
<dbReference type="OrthoDB" id="2977329at2759"/>
<evidence type="ECO:0000313" key="2">
    <source>
        <dbReference type="Proteomes" id="UP000565441"/>
    </source>
</evidence>
<dbReference type="EMBL" id="JAACJP010000029">
    <property type="protein sequence ID" value="KAF5376256.1"/>
    <property type="molecule type" value="Genomic_DNA"/>
</dbReference>
<keyword evidence="2" id="KW-1185">Reference proteome</keyword>
<evidence type="ECO:0008006" key="3">
    <source>
        <dbReference type="Google" id="ProtNLM"/>
    </source>
</evidence>
<comment type="caution">
    <text evidence="1">The sequence shown here is derived from an EMBL/GenBank/DDBJ whole genome shotgun (WGS) entry which is preliminary data.</text>
</comment>
<gene>
    <name evidence="1" type="ORF">D9615_008524</name>
</gene>
<name>A0A8H5H423_9AGAR</name>
<reference evidence="1 2" key="1">
    <citation type="journal article" date="2020" name="ISME J.">
        <title>Uncovering the hidden diversity of litter-decomposition mechanisms in mushroom-forming fungi.</title>
        <authorList>
            <person name="Floudas D."/>
            <person name="Bentzer J."/>
            <person name="Ahren D."/>
            <person name="Johansson T."/>
            <person name="Persson P."/>
            <person name="Tunlid A."/>
        </authorList>
    </citation>
    <scope>NUCLEOTIDE SEQUENCE [LARGE SCALE GENOMIC DNA]</scope>
    <source>
        <strain evidence="1 2">CBS 661.87</strain>
    </source>
</reference>
<dbReference type="SUPFAM" id="SSF52047">
    <property type="entry name" value="RNI-like"/>
    <property type="match status" value="1"/>
</dbReference>
<dbReference type="Proteomes" id="UP000565441">
    <property type="component" value="Unassembled WGS sequence"/>
</dbReference>